<dbReference type="Pfam" id="PF08870">
    <property type="entry name" value="DndE"/>
    <property type="match status" value="1"/>
</dbReference>
<evidence type="ECO:0008006" key="3">
    <source>
        <dbReference type="Google" id="ProtNLM"/>
    </source>
</evidence>
<dbReference type="AlphaFoldDB" id="A0A518G7R0"/>
<gene>
    <name evidence="1" type="ORF">Q31a_29470</name>
</gene>
<name>A0A518G7R0_9BACT</name>
<dbReference type="REBASE" id="356387">
    <property type="entry name" value="M.Pba31aDndEP"/>
</dbReference>
<dbReference type="Gene3D" id="1.10.1220.160">
    <property type="entry name" value="DNA sulphur modification protein DndE"/>
    <property type="match status" value="1"/>
</dbReference>
<evidence type="ECO:0000313" key="2">
    <source>
        <dbReference type="Proteomes" id="UP000318017"/>
    </source>
</evidence>
<dbReference type="OrthoDB" id="163895at2"/>
<dbReference type="RefSeq" id="WP_145078496.1">
    <property type="nucleotide sequence ID" value="NZ_CP036298.1"/>
</dbReference>
<dbReference type="NCBIfam" id="TIGR03184">
    <property type="entry name" value="DNA_S_dndE"/>
    <property type="match status" value="1"/>
</dbReference>
<keyword evidence="2" id="KW-1185">Reference proteome</keyword>
<dbReference type="InterPro" id="IPR038472">
    <property type="entry name" value="DndE_sf"/>
</dbReference>
<dbReference type="EMBL" id="CP036298">
    <property type="protein sequence ID" value="QDV24627.1"/>
    <property type="molecule type" value="Genomic_DNA"/>
</dbReference>
<protein>
    <recommendedName>
        <fullName evidence="3">DNA sulfur modification protein DndE</fullName>
    </recommendedName>
</protein>
<dbReference type="KEGG" id="ahel:Q31a_29470"/>
<dbReference type="InterPro" id="IPR014969">
    <property type="entry name" value="DNA_S_DndE"/>
</dbReference>
<accession>A0A518G7R0</accession>
<proteinExistence type="predicted"/>
<evidence type="ECO:0000313" key="1">
    <source>
        <dbReference type="EMBL" id="QDV24627.1"/>
    </source>
</evidence>
<reference evidence="1 2" key="1">
    <citation type="submission" date="2019-02" db="EMBL/GenBank/DDBJ databases">
        <title>Deep-cultivation of Planctomycetes and their phenomic and genomic characterization uncovers novel biology.</title>
        <authorList>
            <person name="Wiegand S."/>
            <person name="Jogler M."/>
            <person name="Boedeker C."/>
            <person name="Pinto D."/>
            <person name="Vollmers J."/>
            <person name="Rivas-Marin E."/>
            <person name="Kohn T."/>
            <person name="Peeters S.H."/>
            <person name="Heuer A."/>
            <person name="Rast P."/>
            <person name="Oberbeckmann S."/>
            <person name="Bunk B."/>
            <person name="Jeske O."/>
            <person name="Meyerdierks A."/>
            <person name="Storesund J.E."/>
            <person name="Kallscheuer N."/>
            <person name="Luecker S."/>
            <person name="Lage O.M."/>
            <person name="Pohl T."/>
            <person name="Merkel B.J."/>
            <person name="Hornburger P."/>
            <person name="Mueller R.-W."/>
            <person name="Bruemmer F."/>
            <person name="Labrenz M."/>
            <person name="Spormann A.M."/>
            <person name="Op den Camp H."/>
            <person name="Overmann J."/>
            <person name="Amann R."/>
            <person name="Jetten M.S.M."/>
            <person name="Mascher T."/>
            <person name="Medema M.H."/>
            <person name="Devos D.P."/>
            <person name="Kaster A.-K."/>
            <person name="Ovreas L."/>
            <person name="Rohde M."/>
            <person name="Galperin M.Y."/>
            <person name="Jogler C."/>
        </authorList>
    </citation>
    <scope>NUCLEOTIDE SEQUENCE [LARGE SCALE GENOMIC DNA]</scope>
    <source>
        <strain evidence="1 2">Q31a</strain>
    </source>
</reference>
<organism evidence="1 2">
    <name type="scientific">Aureliella helgolandensis</name>
    <dbReference type="NCBI Taxonomy" id="2527968"/>
    <lineage>
        <taxon>Bacteria</taxon>
        <taxon>Pseudomonadati</taxon>
        <taxon>Planctomycetota</taxon>
        <taxon>Planctomycetia</taxon>
        <taxon>Pirellulales</taxon>
        <taxon>Pirellulaceae</taxon>
        <taxon>Aureliella</taxon>
    </lineage>
</organism>
<sequence length="119" mass="13700">MQLNKIKLTTDSSERLKQLKAKTGLTPNILCRIGFCLSLKDNIVPDPEKYPEEDREFNRYTLLGEWDSLYVALLRQRLAADGVTDHPEEAYFRAHLNRGVYTLSRLVRSVADLANLTIY</sequence>
<dbReference type="Proteomes" id="UP000318017">
    <property type="component" value="Chromosome"/>
</dbReference>